<dbReference type="Proteomes" id="UP000199400">
    <property type="component" value="Unassembled WGS sequence"/>
</dbReference>
<evidence type="ECO:0000313" key="3">
    <source>
        <dbReference type="Proteomes" id="UP000199400"/>
    </source>
</evidence>
<organism evidence="2 3">
    <name type="scientific">Nannocystis exedens</name>
    <dbReference type="NCBI Taxonomy" id="54"/>
    <lineage>
        <taxon>Bacteria</taxon>
        <taxon>Pseudomonadati</taxon>
        <taxon>Myxococcota</taxon>
        <taxon>Polyangia</taxon>
        <taxon>Nannocystales</taxon>
        <taxon>Nannocystaceae</taxon>
        <taxon>Nannocystis</taxon>
    </lineage>
</organism>
<accession>A0A1I2BHD5</accession>
<sequence length="122" mass="12693">MNAWLLGAALATLGCAAIHAFVGGPEVARPIAASGLARVPRFTALYAWHMVTVVLVAMAVAFGAAARSEAHRSAATLAAALAVAFALLNLTLAIHLRARVRELPQWILFSLIAGLAVRGLSR</sequence>
<dbReference type="AlphaFoldDB" id="A0A1I2BHD5"/>
<evidence type="ECO:0000256" key="1">
    <source>
        <dbReference type="SAM" id="Phobius"/>
    </source>
</evidence>
<dbReference type="RefSeq" id="WP_096326387.1">
    <property type="nucleotide sequence ID" value="NZ_FOMX01000015.1"/>
</dbReference>
<proteinExistence type="predicted"/>
<name>A0A1I2BHD5_9BACT</name>
<feature type="transmembrane region" description="Helical" evidence="1">
    <location>
        <begin position="44"/>
        <end position="65"/>
    </location>
</feature>
<keyword evidence="3" id="KW-1185">Reference proteome</keyword>
<dbReference type="EMBL" id="FOMX01000015">
    <property type="protein sequence ID" value="SFE54683.1"/>
    <property type="molecule type" value="Genomic_DNA"/>
</dbReference>
<evidence type="ECO:0008006" key="4">
    <source>
        <dbReference type="Google" id="ProtNLM"/>
    </source>
</evidence>
<keyword evidence="1" id="KW-1133">Transmembrane helix</keyword>
<keyword evidence="1" id="KW-0472">Membrane</keyword>
<protein>
    <recommendedName>
        <fullName evidence="4">DUF423 domain-containing protein</fullName>
    </recommendedName>
</protein>
<reference evidence="3" key="1">
    <citation type="submission" date="2016-10" db="EMBL/GenBank/DDBJ databases">
        <authorList>
            <person name="Varghese N."/>
            <person name="Submissions S."/>
        </authorList>
    </citation>
    <scope>NUCLEOTIDE SEQUENCE [LARGE SCALE GENOMIC DNA]</scope>
    <source>
        <strain evidence="3">ATCC 25963</strain>
    </source>
</reference>
<gene>
    <name evidence="2" type="ORF">SAMN02745121_04645</name>
</gene>
<evidence type="ECO:0000313" key="2">
    <source>
        <dbReference type="EMBL" id="SFE54683.1"/>
    </source>
</evidence>
<feature type="transmembrane region" description="Helical" evidence="1">
    <location>
        <begin position="77"/>
        <end position="97"/>
    </location>
</feature>
<keyword evidence="1" id="KW-0812">Transmembrane</keyword>